<comment type="caution">
    <text evidence="1">The sequence shown here is derived from an EMBL/GenBank/DDBJ whole genome shotgun (WGS) entry which is preliminary data.</text>
</comment>
<accession>A0ACC0C878</accession>
<protein>
    <submittedName>
        <fullName evidence="1">Uncharacterized protein</fullName>
    </submittedName>
</protein>
<sequence length="109" mass="13083">MRDEDDENNEGQEAMNVDKEETEEEPEEETYRREMRQKKRQERVEEVQLSRSMTQIMDMITSLQASINIRLDALDRKISDIQERKMHKRSLKGNQQKQKITQDNKSLGR</sequence>
<dbReference type="EMBL" id="CM044701">
    <property type="protein sequence ID" value="KAI5681136.1"/>
    <property type="molecule type" value="Genomic_DNA"/>
</dbReference>
<dbReference type="Proteomes" id="UP001060085">
    <property type="component" value="Linkage Group LG01"/>
</dbReference>
<reference evidence="2" key="1">
    <citation type="journal article" date="2023" name="Nat. Plants">
        <title>Single-cell RNA sequencing provides a high-resolution roadmap for understanding the multicellular compartmentation of specialized metabolism.</title>
        <authorList>
            <person name="Sun S."/>
            <person name="Shen X."/>
            <person name="Li Y."/>
            <person name="Li Y."/>
            <person name="Wang S."/>
            <person name="Li R."/>
            <person name="Zhang H."/>
            <person name="Shen G."/>
            <person name="Guo B."/>
            <person name="Wei J."/>
            <person name="Xu J."/>
            <person name="St-Pierre B."/>
            <person name="Chen S."/>
            <person name="Sun C."/>
        </authorList>
    </citation>
    <scope>NUCLEOTIDE SEQUENCE [LARGE SCALE GENOMIC DNA]</scope>
</reference>
<organism evidence="1 2">
    <name type="scientific">Catharanthus roseus</name>
    <name type="common">Madagascar periwinkle</name>
    <name type="synonym">Vinca rosea</name>
    <dbReference type="NCBI Taxonomy" id="4058"/>
    <lineage>
        <taxon>Eukaryota</taxon>
        <taxon>Viridiplantae</taxon>
        <taxon>Streptophyta</taxon>
        <taxon>Embryophyta</taxon>
        <taxon>Tracheophyta</taxon>
        <taxon>Spermatophyta</taxon>
        <taxon>Magnoliopsida</taxon>
        <taxon>eudicotyledons</taxon>
        <taxon>Gunneridae</taxon>
        <taxon>Pentapetalae</taxon>
        <taxon>asterids</taxon>
        <taxon>lamiids</taxon>
        <taxon>Gentianales</taxon>
        <taxon>Apocynaceae</taxon>
        <taxon>Rauvolfioideae</taxon>
        <taxon>Vinceae</taxon>
        <taxon>Catharanthinae</taxon>
        <taxon>Catharanthus</taxon>
    </lineage>
</organism>
<evidence type="ECO:0000313" key="2">
    <source>
        <dbReference type="Proteomes" id="UP001060085"/>
    </source>
</evidence>
<proteinExistence type="predicted"/>
<name>A0ACC0C878_CATRO</name>
<evidence type="ECO:0000313" key="1">
    <source>
        <dbReference type="EMBL" id="KAI5681136.1"/>
    </source>
</evidence>
<gene>
    <name evidence="1" type="ORF">M9H77_02363</name>
</gene>
<keyword evidence="2" id="KW-1185">Reference proteome</keyword>